<dbReference type="EMBL" id="NNAY01004118">
    <property type="protein sequence ID" value="OXU18346.1"/>
    <property type="molecule type" value="Genomic_DNA"/>
</dbReference>
<evidence type="ECO:0000313" key="2">
    <source>
        <dbReference type="EMBL" id="OXU18346.1"/>
    </source>
</evidence>
<sequence length="23" mass="2520">MERGKANGTNCILDRGAIKSRTK</sequence>
<dbReference type="AlphaFoldDB" id="A0A232EJ11"/>
<feature type="region of interest" description="Disordered" evidence="1">
    <location>
        <begin position="1"/>
        <end position="23"/>
    </location>
</feature>
<evidence type="ECO:0000256" key="1">
    <source>
        <dbReference type="SAM" id="MobiDB-lite"/>
    </source>
</evidence>
<accession>A0A232EJ11</accession>
<gene>
    <name evidence="2" type="ORF">TSAR_007456</name>
</gene>
<organism evidence="2 3">
    <name type="scientific">Trichomalopsis sarcophagae</name>
    <dbReference type="NCBI Taxonomy" id="543379"/>
    <lineage>
        <taxon>Eukaryota</taxon>
        <taxon>Metazoa</taxon>
        <taxon>Ecdysozoa</taxon>
        <taxon>Arthropoda</taxon>
        <taxon>Hexapoda</taxon>
        <taxon>Insecta</taxon>
        <taxon>Pterygota</taxon>
        <taxon>Neoptera</taxon>
        <taxon>Endopterygota</taxon>
        <taxon>Hymenoptera</taxon>
        <taxon>Apocrita</taxon>
        <taxon>Proctotrupomorpha</taxon>
        <taxon>Chalcidoidea</taxon>
        <taxon>Pteromalidae</taxon>
        <taxon>Pteromalinae</taxon>
        <taxon>Trichomalopsis</taxon>
    </lineage>
</organism>
<proteinExistence type="predicted"/>
<dbReference type="Proteomes" id="UP000215335">
    <property type="component" value="Unassembled WGS sequence"/>
</dbReference>
<reference evidence="2 3" key="1">
    <citation type="journal article" date="2017" name="Curr. Biol.">
        <title>The Evolution of Venom by Co-option of Single-Copy Genes.</title>
        <authorList>
            <person name="Martinson E.O."/>
            <person name="Mrinalini"/>
            <person name="Kelkar Y.D."/>
            <person name="Chang C.H."/>
            <person name="Werren J.H."/>
        </authorList>
    </citation>
    <scope>NUCLEOTIDE SEQUENCE [LARGE SCALE GENOMIC DNA]</scope>
    <source>
        <strain evidence="2 3">Alberta</strain>
        <tissue evidence="2">Whole body</tissue>
    </source>
</reference>
<name>A0A232EJ11_9HYME</name>
<protein>
    <submittedName>
        <fullName evidence="2">Uncharacterized protein</fullName>
    </submittedName>
</protein>
<comment type="caution">
    <text evidence="2">The sequence shown here is derived from an EMBL/GenBank/DDBJ whole genome shotgun (WGS) entry which is preliminary data.</text>
</comment>
<evidence type="ECO:0000313" key="3">
    <source>
        <dbReference type="Proteomes" id="UP000215335"/>
    </source>
</evidence>
<keyword evidence="3" id="KW-1185">Reference proteome</keyword>